<keyword evidence="3 9" id="KW-0813">Transport</keyword>
<evidence type="ECO:0000313" key="10">
    <source>
        <dbReference type="EMBL" id="GKV38735.1"/>
    </source>
</evidence>
<dbReference type="PANTHER" id="PTHR14154">
    <property type="entry name" value="UPF0041 BRAIN PROTEIN 44-RELATED"/>
    <property type="match status" value="1"/>
</dbReference>
<dbReference type="GO" id="GO:0005743">
    <property type="term" value="C:mitochondrial inner membrane"/>
    <property type="evidence" value="ECO:0007669"/>
    <property type="project" value="UniProtKB-SubCell"/>
</dbReference>
<evidence type="ECO:0000256" key="1">
    <source>
        <dbReference type="ARBA" id="ARBA00004448"/>
    </source>
</evidence>
<keyword evidence="5 9" id="KW-0999">Mitochondrion inner membrane</keyword>
<comment type="subcellular location">
    <subcellularLocation>
        <location evidence="1 9">Mitochondrion inner membrane</location>
        <topology evidence="1 9">Multi-pass membrane protein</topology>
    </subcellularLocation>
</comment>
<keyword evidence="6" id="KW-1133">Transmembrane helix</keyword>
<dbReference type="AlphaFoldDB" id="A0AAV5LMU0"/>
<evidence type="ECO:0000256" key="8">
    <source>
        <dbReference type="ARBA" id="ARBA00023136"/>
    </source>
</evidence>
<dbReference type="Pfam" id="PF03650">
    <property type="entry name" value="MPC"/>
    <property type="match status" value="1"/>
</dbReference>
<dbReference type="GO" id="GO:0006850">
    <property type="term" value="P:pyruvate import into mitochondria"/>
    <property type="evidence" value="ECO:0007669"/>
    <property type="project" value="InterPro"/>
</dbReference>
<comment type="caution">
    <text evidence="10">The sequence shown here is derived from an EMBL/GenBank/DDBJ whole genome shotgun (WGS) entry which is preliminary data.</text>
</comment>
<name>A0AAV5LMU0_9ROSI</name>
<keyword evidence="11" id="KW-1185">Reference proteome</keyword>
<evidence type="ECO:0000256" key="4">
    <source>
        <dbReference type="ARBA" id="ARBA00022692"/>
    </source>
</evidence>
<organism evidence="10 11">
    <name type="scientific">Rubroshorea leprosula</name>
    <dbReference type="NCBI Taxonomy" id="152421"/>
    <lineage>
        <taxon>Eukaryota</taxon>
        <taxon>Viridiplantae</taxon>
        <taxon>Streptophyta</taxon>
        <taxon>Embryophyta</taxon>
        <taxon>Tracheophyta</taxon>
        <taxon>Spermatophyta</taxon>
        <taxon>Magnoliopsida</taxon>
        <taxon>eudicotyledons</taxon>
        <taxon>Gunneridae</taxon>
        <taxon>Pentapetalae</taxon>
        <taxon>rosids</taxon>
        <taxon>malvids</taxon>
        <taxon>Malvales</taxon>
        <taxon>Dipterocarpaceae</taxon>
        <taxon>Rubroshorea</taxon>
    </lineage>
</organism>
<reference evidence="10 11" key="1">
    <citation type="journal article" date="2021" name="Commun. Biol.">
        <title>The genome of Shorea leprosula (Dipterocarpaceae) highlights the ecological relevance of drought in aseasonal tropical rainforests.</title>
        <authorList>
            <person name="Ng K.K.S."/>
            <person name="Kobayashi M.J."/>
            <person name="Fawcett J.A."/>
            <person name="Hatakeyama M."/>
            <person name="Paape T."/>
            <person name="Ng C.H."/>
            <person name="Ang C.C."/>
            <person name="Tnah L.H."/>
            <person name="Lee C.T."/>
            <person name="Nishiyama T."/>
            <person name="Sese J."/>
            <person name="O'Brien M.J."/>
            <person name="Copetti D."/>
            <person name="Mohd Noor M.I."/>
            <person name="Ong R.C."/>
            <person name="Putra M."/>
            <person name="Sireger I.Z."/>
            <person name="Indrioko S."/>
            <person name="Kosugi Y."/>
            <person name="Izuno A."/>
            <person name="Isagi Y."/>
            <person name="Lee S.L."/>
            <person name="Shimizu K.K."/>
        </authorList>
    </citation>
    <scope>NUCLEOTIDE SEQUENCE [LARGE SCALE GENOMIC DNA]</scope>
    <source>
        <strain evidence="10">214</strain>
    </source>
</reference>
<comment type="function">
    <text evidence="9">Mediates the uptake of pyruvate into mitochondria.</text>
</comment>
<proteinExistence type="inferred from homology"/>
<keyword evidence="4" id="KW-0812">Transmembrane</keyword>
<dbReference type="EMBL" id="BPVZ01000130">
    <property type="protein sequence ID" value="GKV38735.1"/>
    <property type="molecule type" value="Genomic_DNA"/>
</dbReference>
<evidence type="ECO:0000256" key="5">
    <source>
        <dbReference type="ARBA" id="ARBA00022792"/>
    </source>
</evidence>
<evidence type="ECO:0000256" key="3">
    <source>
        <dbReference type="ARBA" id="ARBA00022448"/>
    </source>
</evidence>
<evidence type="ECO:0000256" key="9">
    <source>
        <dbReference type="RuleBase" id="RU363100"/>
    </source>
</evidence>
<dbReference type="InterPro" id="IPR005336">
    <property type="entry name" value="MPC"/>
</dbReference>
<sequence length="112" mass="12577">MASSKLQAFWNHPAGPKTIHFWAPTFKWGISIANISDFSKPPEKISYPMQAVVACSGLIWARYGMVIIPKNWNLFSVNLTMSVTGMYQLSRKIKHDYLEDAKPEAVAAEESS</sequence>
<accession>A0AAV5LMU0</accession>
<dbReference type="Proteomes" id="UP001054252">
    <property type="component" value="Unassembled WGS sequence"/>
</dbReference>
<gene>
    <name evidence="10" type="ORF">SLEP1_g46615</name>
</gene>
<evidence type="ECO:0000256" key="2">
    <source>
        <dbReference type="ARBA" id="ARBA00006416"/>
    </source>
</evidence>
<keyword evidence="7 9" id="KW-0496">Mitochondrion</keyword>
<comment type="similarity">
    <text evidence="2 9">Belongs to the mitochondrial pyruvate carrier (MPC) (TC 2.A.105) family.</text>
</comment>
<evidence type="ECO:0000256" key="6">
    <source>
        <dbReference type="ARBA" id="ARBA00022989"/>
    </source>
</evidence>
<evidence type="ECO:0000313" key="11">
    <source>
        <dbReference type="Proteomes" id="UP001054252"/>
    </source>
</evidence>
<evidence type="ECO:0000256" key="7">
    <source>
        <dbReference type="ARBA" id="ARBA00023128"/>
    </source>
</evidence>
<protein>
    <recommendedName>
        <fullName evidence="9">Mitochondrial pyruvate carrier</fullName>
    </recommendedName>
</protein>
<keyword evidence="8" id="KW-0472">Membrane</keyword>